<feature type="compositionally biased region" description="Basic and acidic residues" evidence="1">
    <location>
        <begin position="408"/>
        <end position="427"/>
    </location>
</feature>
<dbReference type="EMBL" id="GL891306">
    <property type="protein sequence ID" value="EGO55564.1"/>
    <property type="molecule type" value="Genomic_DNA"/>
</dbReference>
<name>F8MU82_NEUT8</name>
<feature type="compositionally biased region" description="Polar residues" evidence="1">
    <location>
        <begin position="492"/>
        <end position="514"/>
    </location>
</feature>
<organism evidence="3 4">
    <name type="scientific">Neurospora tetrasperma (strain FGSC 2508 / ATCC MYA-4615 / P0657)</name>
    <dbReference type="NCBI Taxonomy" id="510951"/>
    <lineage>
        <taxon>Eukaryota</taxon>
        <taxon>Fungi</taxon>
        <taxon>Dikarya</taxon>
        <taxon>Ascomycota</taxon>
        <taxon>Pezizomycotina</taxon>
        <taxon>Sordariomycetes</taxon>
        <taxon>Sordariomycetidae</taxon>
        <taxon>Sordariales</taxon>
        <taxon>Sordariaceae</taxon>
        <taxon>Neurospora</taxon>
    </lineage>
</organism>
<feature type="region of interest" description="Disordered" evidence="1">
    <location>
        <begin position="447"/>
        <end position="517"/>
    </location>
</feature>
<dbReference type="AlphaFoldDB" id="F8MU82"/>
<keyword evidence="2" id="KW-0472">Membrane</keyword>
<evidence type="ECO:0000313" key="4">
    <source>
        <dbReference type="Proteomes" id="UP000008065"/>
    </source>
</evidence>
<feature type="region of interest" description="Disordered" evidence="1">
    <location>
        <begin position="40"/>
        <end position="132"/>
    </location>
</feature>
<reference evidence="4" key="1">
    <citation type="journal article" date="2011" name="Genetics">
        <title>Massive changes in genome architecture accompany the transition to self-fertility in the filamentous fungus Neurospora tetrasperma.</title>
        <authorList>
            <person name="Ellison C.E."/>
            <person name="Stajich J.E."/>
            <person name="Jacobson D.J."/>
            <person name="Natvig D.O."/>
            <person name="Lapidus A."/>
            <person name="Foster B."/>
            <person name="Aerts A."/>
            <person name="Riley R."/>
            <person name="Lindquist E.A."/>
            <person name="Grigoriev I.V."/>
            <person name="Taylor J.W."/>
        </authorList>
    </citation>
    <scope>NUCLEOTIDE SEQUENCE [LARGE SCALE GENOMIC DNA]</scope>
    <source>
        <strain evidence="4">FGSC 2508 / P0657</strain>
    </source>
</reference>
<dbReference type="KEGG" id="nte:NEUTE1DRAFT85982"/>
<keyword evidence="2" id="KW-0812">Transmembrane</keyword>
<protein>
    <submittedName>
        <fullName evidence="3">Uncharacterized protein</fullName>
    </submittedName>
</protein>
<keyword evidence="2" id="KW-1133">Transmembrane helix</keyword>
<feature type="compositionally biased region" description="Polar residues" evidence="1">
    <location>
        <begin position="117"/>
        <end position="132"/>
    </location>
</feature>
<sequence length="636" mass="68508">MSSPNLPSSVRSFIFTTTGGKRCTAILKAVQFSNVRTATGRDSRLPATTTRSTTTTTTEATTRDENTVPVNTSASPPPPLEDSIFPSSTSTTSILTTIPTPTVTSTSSSLLPTSSPEAEQNSVSNETETSAGTSIVTETASEIFPDDAVVTPFASTGANLQPSSTSKAVQATENPTLFPTISSVPSAHNSEAAKVAGGVLSGLVVLSLIGLFLWLWRRRRLQKRRSTLLTPLGPGPGTDPNEKTPYIISRRSIGPTPGFVKAKAALGYKVERIRERISQAFSEPSILLSPLKRGPRFEELSTHSRNPSLAFTDKAKGTGSVKGSMSNWWSRMASHMRISKWLRNMRNDEVVRDRHFDAENTSERKARLKYQPDFLTLIAMDDGDLGREAQGQGQQHLSVAPQDSGSGSRDKVPTARPLHLDEGDNPFRDNNMLSHISAIPAPLAAGLGRSDNPASDPPYPVRNLHNDATTISKPPTATNYGIEDRRRRQSRSHPISISASTTANGNPSRQPSTRTYRESIDSFTTHRNKFRSDPFDLERPELLGGVPQVMASQETPSAVTGPRHPPSAHTRQESFGGSMRYSYSSGVVSLDEWSDPGPDVGYKSAGSGDTRGYGRVRGASVSVGRDGGQNILGRAI</sequence>
<dbReference type="GeneID" id="20830887"/>
<feature type="compositionally biased region" description="Polar residues" evidence="1">
    <location>
        <begin position="391"/>
        <end position="407"/>
    </location>
</feature>
<feature type="region of interest" description="Disordered" evidence="1">
    <location>
        <begin position="385"/>
        <end position="432"/>
    </location>
</feature>
<accession>F8MU82</accession>
<proteinExistence type="predicted"/>
<feature type="transmembrane region" description="Helical" evidence="2">
    <location>
        <begin position="195"/>
        <end position="216"/>
    </location>
</feature>
<dbReference type="HOGENOM" id="CLU_430245_0_0_1"/>
<evidence type="ECO:0000256" key="1">
    <source>
        <dbReference type="SAM" id="MobiDB-lite"/>
    </source>
</evidence>
<dbReference type="VEuPathDB" id="FungiDB:NEUTE1DRAFT_85982"/>
<evidence type="ECO:0000313" key="3">
    <source>
        <dbReference type="EMBL" id="EGO55564.1"/>
    </source>
</evidence>
<feature type="compositionally biased region" description="Low complexity" evidence="1">
    <location>
        <begin position="83"/>
        <end position="116"/>
    </location>
</feature>
<evidence type="ECO:0000256" key="2">
    <source>
        <dbReference type="SAM" id="Phobius"/>
    </source>
</evidence>
<feature type="region of interest" description="Disordered" evidence="1">
    <location>
        <begin position="598"/>
        <end position="618"/>
    </location>
</feature>
<keyword evidence="4" id="KW-1185">Reference proteome</keyword>
<feature type="compositionally biased region" description="Polar residues" evidence="1">
    <location>
        <begin position="466"/>
        <end position="479"/>
    </location>
</feature>
<feature type="region of interest" description="Disordered" evidence="1">
    <location>
        <begin position="552"/>
        <end position="577"/>
    </location>
</feature>
<dbReference type="OrthoDB" id="5240840at2759"/>
<dbReference type="RefSeq" id="XP_009853375.1">
    <property type="nucleotide sequence ID" value="XM_009855073.1"/>
</dbReference>
<dbReference type="Proteomes" id="UP000008065">
    <property type="component" value="Unassembled WGS sequence"/>
</dbReference>
<gene>
    <name evidence="3" type="ORF">NEUTE1DRAFT_85982</name>
</gene>
<feature type="compositionally biased region" description="Low complexity" evidence="1">
    <location>
        <begin position="47"/>
        <end position="60"/>
    </location>
</feature>